<reference evidence="2" key="1">
    <citation type="submission" date="2018-06" db="EMBL/GenBank/DDBJ databases">
        <authorList>
            <person name="Zhirakovskaya E."/>
        </authorList>
    </citation>
    <scope>NUCLEOTIDE SEQUENCE</scope>
</reference>
<dbReference type="EMBL" id="UOFS01000033">
    <property type="protein sequence ID" value="VAW97220.1"/>
    <property type="molecule type" value="Genomic_DNA"/>
</dbReference>
<proteinExistence type="predicted"/>
<feature type="region of interest" description="Disordered" evidence="1">
    <location>
        <begin position="258"/>
        <end position="283"/>
    </location>
</feature>
<evidence type="ECO:0000313" key="2">
    <source>
        <dbReference type="EMBL" id="VAW97220.1"/>
    </source>
</evidence>
<dbReference type="AlphaFoldDB" id="A0A3B1A6Q0"/>
<name>A0A3B1A6Q0_9ZZZZ</name>
<accession>A0A3B1A6Q0</accession>
<protein>
    <submittedName>
        <fullName evidence="2">Uncharacterized protein</fullName>
    </submittedName>
</protein>
<gene>
    <name evidence="2" type="ORF">MNBD_GAMMA22-2246</name>
</gene>
<evidence type="ECO:0000256" key="1">
    <source>
        <dbReference type="SAM" id="MobiDB-lite"/>
    </source>
</evidence>
<sequence length="283" mass="33026">MNAEDIKILYEKSMSYLDDLRKKSGTKKAGEEQQRIEREKRELYYKESIIPALKALYGFLSEVVEHLNYLEHDIYVNYNLGSIGRLKDLKQANYSLFVDSRDNMTQILLKFTCEKPTPKKFAIEGEKNVARISDYLKTTSLDFQQQNEYDRVHTIVSADFTVKAAIHVGFEFTADIDNSCISLKVKNFEEFGLKARRLQVADVKPEFMDHLARYITHEVDDFFGLDMEDDLKAKIQQNLQIEKQQRAAELQEIEKEAKIEQGKQNEENSNHSVFQILSKFKKD</sequence>
<feature type="compositionally biased region" description="Basic and acidic residues" evidence="1">
    <location>
        <begin position="258"/>
        <end position="269"/>
    </location>
</feature>
<organism evidence="2">
    <name type="scientific">hydrothermal vent metagenome</name>
    <dbReference type="NCBI Taxonomy" id="652676"/>
    <lineage>
        <taxon>unclassified sequences</taxon>
        <taxon>metagenomes</taxon>
        <taxon>ecological metagenomes</taxon>
    </lineage>
</organism>